<dbReference type="Pfam" id="PF00884">
    <property type="entry name" value="Sulfatase"/>
    <property type="match status" value="1"/>
</dbReference>
<dbReference type="PANTHER" id="PTHR46615">
    <property type="entry name" value="ARYLSULFATASE K"/>
    <property type="match status" value="1"/>
</dbReference>
<dbReference type="Gene3D" id="3.40.720.10">
    <property type="entry name" value="Alkaline Phosphatase, subunit A"/>
    <property type="match status" value="1"/>
</dbReference>
<sequence length="591" mass="67228">MDDNKRKHNPPNKRKKQPNFLFLMVDQERFPTVYETQELKEWRKEHLPTHELLKKNGMEFLNHYAGSSACSPSRATLYTGQYPSLHGVTQTPGGAKGSFDPDLFWLDPNTVPTMGDYFRAAGYNTFWKGKWHASDEDILIPGTKNQVVSYNPITGVPDKEKEKMYEKANRLDSFGYSGWIGPEPHGANPRNSASSAGTGTSGRDEVYASETVQLIKSLDEKSTCHHEDNPWFIMCSFVNPHDIAIYGVLSAISPNFNFEVDPMLPYIPPAPTVGESLLTKPTAQESYRTTYPKVLQPIIDNNFYRQLYYSLTKKADQEMHKVFKALQQSSFYDNTIILFTSDHGEQLGAHGGLYQKWYNMYEESIHVPLIIHSPTLFPKQIGTEMLTSHVDILPTLLGLADINVEEIRKKLSNDHLEAQLLVGRNLTPLIKGNEHFLRANEPIYFMTDDDVSKGLNQTNPVTGIPYESVVQPNHIEAVITTLETGIMKEKETWKLARYFDNPQFWSSPCNVDITITEKNNFCVTTIKEEPVPEQFELYNVTRDPLERVNLADSLLATSESIIIQQILIKMLEEQCKQKRLSPKSGEFSDMS</sequence>
<dbReference type="OrthoDB" id="9762324at2"/>
<protein>
    <submittedName>
        <fullName evidence="3">DUF229 domain-containing protein</fullName>
    </submittedName>
</protein>
<reference evidence="3 4" key="1">
    <citation type="submission" date="2018-07" db="EMBL/GenBank/DDBJ databases">
        <title>Complete genome sequence of Psychrobacillus sp. PB01, isolated from iceberg, and comparative genome analysis of Psychrobacillus strains.</title>
        <authorList>
            <person name="Lee P.C."/>
        </authorList>
    </citation>
    <scope>NUCLEOTIDE SEQUENCE [LARGE SCALE GENOMIC DNA]</scope>
    <source>
        <strain evidence="3 4">PB01</strain>
    </source>
</reference>
<dbReference type="RefSeq" id="WP_151701857.1">
    <property type="nucleotide sequence ID" value="NZ_CP031223.1"/>
</dbReference>
<feature type="domain" description="Sulfatase N-terminal" evidence="2">
    <location>
        <begin position="18"/>
        <end position="402"/>
    </location>
</feature>
<dbReference type="SUPFAM" id="SSF53649">
    <property type="entry name" value="Alkaline phosphatase-like"/>
    <property type="match status" value="1"/>
</dbReference>
<gene>
    <name evidence="3" type="ORF">PB01_20560</name>
</gene>
<dbReference type="Proteomes" id="UP000325517">
    <property type="component" value="Chromosome"/>
</dbReference>
<dbReference type="GO" id="GO:0004065">
    <property type="term" value="F:arylsulfatase activity"/>
    <property type="evidence" value="ECO:0007669"/>
    <property type="project" value="TreeGrafter"/>
</dbReference>
<organism evidence="3 4">
    <name type="scientific">Psychrobacillus glaciei</name>
    <dbReference type="NCBI Taxonomy" id="2283160"/>
    <lineage>
        <taxon>Bacteria</taxon>
        <taxon>Bacillati</taxon>
        <taxon>Bacillota</taxon>
        <taxon>Bacilli</taxon>
        <taxon>Bacillales</taxon>
        <taxon>Bacillaceae</taxon>
        <taxon>Psychrobacillus</taxon>
    </lineage>
</organism>
<dbReference type="CDD" id="cd16035">
    <property type="entry name" value="sulfatase_like"/>
    <property type="match status" value="1"/>
</dbReference>
<dbReference type="AlphaFoldDB" id="A0A5J6SSG9"/>
<dbReference type="InterPro" id="IPR000917">
    <property type="entry name" value="Sulfatase_N"/>
</dbReference>
<dbReference type="GO" id="GO:0015024">
    <property type="term" value="F:glucuronate-2-sulfatase activity"/>
    <property type="evidence" value="ECO:0007669"/>
    <property type="project" value="TreeGrafter"/>
</dbReference>
<evidence type="ECO:0000256" key="1">
    <source>
        <dbReference type="SAM" id="MobiDB-lite"/>
    </source>
</evidence>
<evidence type="ECO:0000313" key="4">
    <source>
        <dbReference type="Proteomes" id="UP000325517"/>
    </source>
</evidence>
<accession>A0A5J6SSG9</accession>
<keyword evidence="4" id="KW-1185">Reference proteome</keyword>
<dbReference type="InterPro" id="IPR051849">
    <property type="entry name" value="GAG-degrading_sulfatase"/>
</dbReference>
<name>A0A5J6SSG9_9BACI</name>
<evidence type="ECO:0000259" key="2">
    <source>
        <dbReference type="Pfam" id="PF00884"/>
    </source>
</evidence>
<dbReference type="EMBL" id="CP031223">
    <property type="protein sequence ID" value="QFG00992.1"/>
    <property type="molecule type" value="Genomic_DNA"/>
</dbReference>
<evidence type="ECO:0000313" key="3">
    <source>
        <dbReference type="EMBL" id="QFG00992.1"/>
    </source>
</evidence>
<dbReference type="KEGG" id="psyo:PB01_20560"/>
<proteinExistence type="predicted"/>
<dbReference type="InterPro" id="IPR017850">
    <property type="entry name" value="Alkaline_phosphatase_core_sf"/>
</dbReference>
<feature type="region of interest" description="Disordered" evidence="1">
    <location>
        <begin position="182"/>
        <end position="203"/>
    </location>
</feature>
<dbReference type="PANTHER" id="PTHR46615:SF1">
    <property type="entry name" value="ARYLSULFATASE K"/>
    <property type="match status" value="1"/>
</dbReference>